<feature type="region of interest" description="Disordered" evidence="1">
    <location>
        <begin position="284"/>
        <end position="327"/>
    </location>
</feature>
<dbReference type="RefSeq" id="XP_067754783.1">
    <property type="nucleotide sequence ID" value="XM_067898626.1"/>
</dbReference>
<keyword evidence="3" id="KW-1185">Reference proteome</keyword>
<sequence length="529" mass="56373">MIPRHDGLVPLIREPGSSCAVASANATPSASTKRTAAAATVTKYIIRPLATASADDAHASAATKGERRLFTFLPSVDCTTPPYKLHVSSRYFEDSMDDPLAVSDDDSGEDMLGEEESRTTNKHGNTRENGATGSNGGSRKRRRARRREPLRLEYDGFLSPLTAESAKSARLVSTPAAEYSHLACVLLELPASWRQKENDESERSGTAVCSLSSSAPQPLITATPLQRPILQLWGERNTVAAGFKDGGLLGSSASNISAAWGSDVPLRISKKDWKTMDAVEADLHRPTNWSDDDGGDVSDEGRGGRSVKGAGDLLSARTRRQAKEEVTSTTVRAFLVGAKEALRQHSANRTADDSAQPQLASGSDKVLPLGGRVVDPAPLTASPRRVALTLQLPSDSSGASVPPPVVAPAVPTSRAHFDTGAMTNTVSPLLSAAPAAPAKDSVSLDSLAVTVVTEMQSSESRTMAPLMELQKRILKQLPEFAAMNQKMKSNATKQEAITWFQTSQKALRMWLVEHGHTINSDGTVTFGTV</sequence>
<feature type="region of interest" description="Disordered" evidence="1">
    <location>
        <begin position="96"/>
        <end position="146"/>
    </location>
</feature>
<name>A0A836IIW7_9TRYP</name>
<feature type="compositionally biased region" description="Polar residues" evidence="1">
    <location>
        <begin position="345"/>
        <end position="361"/>
    </location>
</feature>
<dbReference type="KEGG" id="phet:94288703"/>
<evidence type="ECO:0000256" key="1">
    <source>
        <dbReference type="SAM" id="MobiDB-lite"/>
    </source>
</evidence>
<gene>
    <name evidence="2" type="ORF">JKF63_02601</name>
</gene>
<accession>A0A836IIW7</accession>
<protein>
    <submittedName>
        <fullName evidence="2">Uncharacterized protein</fullName>
    </submittedName>
</protein>
<feature type="region of interest" description="Disordered" evidence="1">
    <location>
        <begin position="345"/>
        <end position="369"/>
    </location>
</feature>
<comment type="caution">
    <text evidence="2">The sequence shown here is derived from an EMBL/GenBank/DDBJ whole genome shotgun (WGS) entry which is preliminary data.</text>
</comment>
<dbReference type="EMBL" id="JAFJZO010000032">
    <property type="protein sequence ID" value="KAG5496300.1"/>
    <property type="molecule type" value="Genomic_DNA"/>
</dbReference>
<organism evidence="2 3">
    <name type="scientific">Porcisia hertigi</name>
    <dbReference type="NCBI Taxonomy" id="2761500"/>
    <lineage>
        <taxon>Eukaryota</taxon>
        <taxon>Discoba</taxon>
        <taxon>Euglenozoa</taxon>
        <taxon>Kinetoplastea</taxon>
        <taxon>Metakinetoplastina</taxon>
        <taxon>Trypanosomatida</taxon>
        <taxon>Trypanosomatidae</taxon>
        <taxon>Leishmaniinae</taxon>
        <taxon>Porcisia</taxon>
    </lineage>
</organism>
<proteinExistence type="predicted"/>
<dbReference type="AlphaFoldDB" id="A0A836IIW7"/>
<dbReference type="OrthoDB" id="273657at2759"/>
<dbReference type="GeneID" id="94288703"/>
<feature type="compositionally biased region" description="Acidic residues" evidence="1">
    <location>
        <begin position="103"/>
        <end position="114"/>
    </location>
</feature>
<evidence type="ECO:0000313" key="3">
    <source>
        <dbReference type="Proteomes" id="UP000674318"/>
    </source>
</evidence>
<evidence type="ECO:0000313" key="2">
    <source>
        <dbReference type="EMBL" id="KAG5496300.1"/>
    </source>
</evidence>
<dbReference type="Proteomes" id="UP000674318">
    <property type="component" value="Chromosome 32"/>
</dbReference>
<reference evidence="2 3" key="1">
    <citation type="submission" date="2021-02" db="EMBL/GenBank/DDBJ databases">
        <title>Porcisia hertigi Genome sequencing and assembly.</title>
        <authorList>
            <person name="Almutairi H."/>
            <person name="Gatherer D."/>
        </authorList>
    </citation>
    <scope>NUCLEOTIDE SEQUENCE [LARGE SCALE GENOMIC DNA]</scope>
    <source>
        <strain evidence="2 3">C119</strain>
    </source>
</reference>